<dbReference type="EMBL" id="KB933100">
    <property type="protein sequence ID" value="EOO00314.1"/>
    <property type="molecule type" value="Genomic_DNA"/>
</dbReference>
<dbReference type="OrthoDB" id="5377599at2759"/>
<dbReference type="PANTHER" id="PTHR42031">
    <property type="entry name" value="KEY LIME PATHOGENICITY PROTEIN"/>
    <property type="match status" value="1"/>
</dbReference>
<dbReference type="KEGG" id="tmn:UCRPA7_4202"/>
<sequence length="520" mass="56404">MRLGSQSSGNDAFSSQEAAFSNVANQYSTLGKRNASNEDFLHLGAMPQFDYGTSAPVKTVLPHDLANMERSMSTDSRNSTGSMDKRRMMPPMSNVDNSYPTYPVPMERSETQDSQMSTQSYNNMSLQPFSEHFVGMERSISASSAKSAQSLKLRAKEALNRQNLNAAKAAVLAPKPAADKLKSEPASDAASKNGKDGKVPMPKAKYERPKHPKVKCGQCDEYPEGFRGEHELRRHTEAKHRGVVKRWVCRDPATVNLTSEVAAVNPLDKCKQCKANKQYGAYYNAAAHLRRTHFKAKPARGKGANAAAKNTKGDETPPEKRGGKGGGDWPPMLELKKWMVEVQVPVDDPSAFEGAFETSTSFDQEEMLEFDMSEDISPAAMAHLPNGGFDTAFAGMGGNFNASELDSFDNVSNNYQSLPGEFAGAPVMLNTMDGIPISSGSANFDFNNGSMTHNLQPGIMTIDGNAYHSPNVSSAATVTPANAYQEQQFSPTNTAIGPQVESAIGDLDFNEMMFSSMHGV</sequence>
<feature type="region of interest" description="Disordered" evidence="1">
    <location>
        <begin position="295"/>
        <end position="329"/>
    </location>
</feature>
<evidence type="ECO:0000259" key="2">
    <source>
        <dbReference type="Pfam" id="PF25438"/>
    </source>
</evidence>
<feature type="domain" description="DUF7896" evidence="2">
    <location>
        <begin position="244"/>
        <end position="342"/>
    </location>
</feature>
<feature type="compositionally biased region" description="Basic and acidic residues" evidence="1">
    <location>
        <begin position="193"/>
        <end position="209"/>
    </location>
</feature>
<gene>
    <name evidence="3" type="ORF">UCRPA7_4202</name>
</gene>
<evidence type="ECO:0000313" key="3">
    <source>
        <dbReference type="EMBL" id="EOO00314.1"/>
    </source>
</evidence>
<reference evidence="4" key="1">
    <citation type="journal article" date="2013" name="Genome Announc.">
        <title>Draft genome sequence of the ascomycete Phaeoacremonium aleophilum strain UCR-PA7, a causal agent of the esca disease complex in grapevines.</title>
        <authorList>
            <person name="Blanco-Ulate B."/>
            <person name="Rolshausen P."/>
            <person name="Cantu D."/>
        </authorList>
    </citation>
    <scope>NUCLEOTIDE SEQUENCE [LARGE SCALE GENOMIC DNA]</scope>
    <source>
        <strain evidence="4">UCR-PA7</strain>
    </source>
</reference>
<feature type="region of interest" description="Disordered" evidence="1">
    <location>
        <begin position="70"/>
        <end position="99"/>
    </location>
</feature>
<proteinExistence type="predicted"/>
<dbReference type="Proteomes" id="UP000014074">
    <property type="component" value="Unassembled WGS sequence"/>
</dbReference>
<dbReference type="AlphaFoldDB" id="R8BLU2"/>
<feature type="compositionally biased region" description="Low complexity" evidence="1">
    <location>
        <begin position="301"/>
        <end position="310"/>
    </location>
</feature>
<evidence type="ECO:0000256" key="1">
    <source>
        <dbReference type="SAM" id="MobiDB-lite"/>
    </source>
</evidence>
<accession>R8BLU2</accession>
<dbReference type="InterPro" id="IPR057218">
    <property type="entry name" value="DUF7896"/>
</dbReference>
<evidence type="ECO:0000313" key="4">
    <source>
        <dbReference type="Proteomes" id="UP000014074"/>
    </source>
</evidence>
<dbReference type="RefSeq" id="XP_007914981.1">
    <property type="nucleotide sequence ID" value="XM_007916790.1"/>
</dbReference>
<dbReference type="HOGENOM" id="CLU_523968_0_0_1"/>
<dbReference type="PANTHER" id="PTHR42031:SF1">
    <property type="entry name" value="KEY LIME PATHOGENICITY PROTEIN"/>
    <property type="match status" value="1"/>
</dbReference>
<name>R8BLU2_PHAM7</name>
<feature type="region of interest" description="Disordered" evidence="1">
    <location>
        <begin position="175"/>
        <end position="213"/>
    </location>
</feature>
<feature type="compositionally biased region" description="Basic and acidic residues" evidence="1">
    <location>
        <begin position="311"/>
        <end position="322"/>
    </location>
</feature>
<dbReference type="eggNOG" id="ENOG502SNJU">
    <property type="taxonomic scope" value="Eukaryota"/>
</dbReference>
<protein>
    <submittedName>
        <fullName evidence="3">Putative key lime pathogenicity protein</fullName>
    </submittedName>
</protein>
<dbReference type="GeneID" id="19324629"/>
<feature type="compositionally biased region" description="Polar residues" evidence="1">
    <location>
        <begin position="70"/>
        <end position="82"/>
    </location>
</feature>
<dbReference type="Pfam" id="PF25438">
    <property type="entry name" value="DUF7896"/>
    <property type="match status" value="1"/>
</dbReference>
<keyword evidence="4" id="KW-1185">Reference proteome</keyword>
<organism evidence="3 4">
    <name type="scientific">Phaeoacremonium minimum (strain UCR-PA7)</name>
    <name type="common">Esca disease fungus</name>
    <name type="synonym">Togninia minima</name>
    <dbReference type="NCBI Taxonomy" id="1286976"/>
    <lineage>
        <taxon>Eukaryota</taxon>
        <taxon>Fungi</taxon>
        <taxon>Dikarya</taxon>
        <taxon>Ascomycota</taxon>
        <taxon>Pezizomycotina</taxon>
        <taxon>Sordariomycetes</taxon>
        <taxon>Sordariomycetidae</taxon>
        <taxon>Togniniales</taxon>
        <taxon>Togniniaceae</taxon>
        <taxon>Phaeoacremonium</taxon>
    </lineage>
</organism>